<dbReference type="Proteomes" id="UP000002037">
    <property type="component" value="Unassembled WGS sequence"/>
</dbReference>
<proteinExistence type="predicted"/>
<dbReference type="Pfam" id="PF08457">
    <property type="entry name" value="Sfi1"/>
    <property type="match status" value="1"/>
</dbReference>
<accession>C5MGM4</accession>
<dbReference type="VEuPathDB" id="FungiDB:CTRG_05217"/>
<organism evidence="2 3">
    <name type="scientific">Candida tropicalis (strain ATCC MYA-3404 / T1)</name>
    <name type="common">Yeast</name>
    <dbReference type="NCBI Taxonomy" id="294747"/>
    <lineage>
        <taxon>Eukaryota</taxon>
        <taxon>Fungi</taxon>
        <taxon>Dikarya</taxon>
        <taxon>Ascomycota</taxon>
        <taxon>Saccharomycotina</taxon>
        <taxon>Pichiomycetes</taxon>
        <taxon>Debaryomycetaceae</taxon>
        <taxon>Candida/Lodderomyces clade</taxon>
        <taxon>Candida</taxon>
    </lineage>
</organism>
<protein>
    <recommendedName>
        <fullName evidence="1">Sfi1 spindle body domain-containing protein</fullName>
    </recommendedName>
</protein>
<dbReference type="HOGENOM" id="CLU_454135_0_0_1"/>
<feature type="domain" description="Sfi1 spindle body" evidence="1">
    <location>
        <begin position="421"/>
        <end position="558"/>
    </location>
</feature>
<evidence type="ECO:0000259" key="1">
    <source>
        <dbReference type="Pfam" id="PF08457"/>
    </source>
</evidence>
<dbReference type="EMBL" id="GG692401">
    <property type="protein sequence ID" value="EER31487.1"/>
    <property type="molecule type" value="Genomic_DNA"/>
</dbReference>
<dbReference type="eggNOG" id="KOG4775">
    <property type="taxonomic scope" value="Eukaryota"/>
</dbReference>
<sequence>MEYHDLLHTIVKELHTLKDFKPGDEATEFEHLLRSVLVKLTNVLGIDLPIGELYFTTSNDNIGNLEIKCYGDKDGQIINNNNILQYLEKRHVSTLQAVVDILDHRATKIKGPYSAIFTGISQLFETLLHQRDEAEHALINYVWKCLSYEINFYQGIVDNILSPDDTEKLVNYFESHLSDEDSMFSYNHIVDVPLDLNINSESFMKIYRTCLGVCNSEKSNIKSVATAVVSIYKNQEKIDYFEMHEITKTLAEFCNSILPKSFQAMSDRVLVQVLKVHDEDPKSLYTHLDDIIEDFIAVGVEGIDREFPSLVKHYINCMHNEFPTLVDTQDHEFLSTLASLINQVLEFRDNDENVTDIKDVIAEFVSLNKLLSNDNYLHSSTLLMRASTNDYYKKIQIERITFDGWREKLNRVLLLDQVNLGQNGVKLRYLETWYSETIRIQERDLVVGHFYQSQLCRKILQRWKYLLESDKSLEKKASGFFMKKFFSKWRRSYLTVDKNYQTAVEFDKTALLTKHFSWMKGIENSNKLSNELALTLYNSFEEMRDLRIVQRIFHYWFAKIAAKAGDLTKRFNLFKDSKSYTCIDSSIFTIMEIQVEVIGDV</sequence>
<dbReference type="OrthoDB" id="4070448at2759"/>
<dbReference type="STRING" id="294747.C5MGM4"/>
<dbReference type="GeneID" id="8299533"/>
<dbReference type="InterPro" id="IPR013665">
    <property type="entry name" value="Sfi1_dom"/>
</dbReference>
<dbReference type="RefSeq" id="XP_002550919.1">
    <property type="nucleotide sequence ID" value="XM_002550873.1"/>
</dbReference>
<evidence type="ECO:0000313" key="3">
    <source>
        <dbReference type="Proteomes" id="UP000002037"/>
    </source>
</evidence>
<dbReference type="AlphaFoldDB" id="C5MGM4"/>
<reference evidence="2 3" key="1">
    <citation type="journal article" date="2009" name="Nature">
        <title>Evolution of pathogenicity and sexual reproduction in eight Candida genomes.</title>
        <authorList>
            <person name="Butler G."/>
            <person name="Rasmussen M.D."/>
            <person name="Lin M.F."/>
            <person name="Santos M.A."/>
            <person name="Sakthikumar S."/>
            <person name="Munro C.A."/>
            <person name="Rheinbay E."/>
            <person name="Grabherr M."/>
            <person name="Forche A."/>
            <person name="Reedy J.L."/>
            <person name="Agrafioti I."/>
            <person name="Arnaud M.B."/>
            <person name="Bates S."/>
            <person name="Brown A.J."/>
            <person name="Brunke S."/>
            <person name="Costanzo M.C."/>
            <person name="Fitzpatrick D.A."/>
            <person name="de Groot P.W."/>
            <person name="Harris D."/>
            <person name="Hoyer L.L."/>
            <person name="Hube B."/>
            <person name="Klis F.M."/>
            <person name="Kodira C."/>
            <person name="Lennard N."/>
            <person name="Logue M.E."/>
            <person name="Martin R."/>
            <person name="Neiman A.M."/>
            <person name="Nikolaou E."/>
            <person name="Quail M.A."/>
            <person name="Quinn J."/>
            <person name="Santos M.C."/>
            <person name="Schmitzberger F.F."/>
            <person name="Sherlock G."/>
            <person name="Shah P."/>
            <person name="Silverstein K.A."/>
            <person name="Skrzypek M.S."/>
            <person name="Soll D."/>
            <person name="Staggs R."/>
            <person name="Stansfield I."/>
            <person name="Stumpf M.P."/>
            <person name="Sudbery P.E."/>
            <person name="Srikantha T."/>
            <person name="Zeng Q."/>
            <person name="Berman J."/>
            <person name="Berriman M."/>
            <person name="Heitman J."/>
            <person name="Gow N.A."/>
            <person name="Lorenz M.C."/>
            <person name="Birren B.W."/>
            <person name="Kellis M."/>
            <person name="Cuomo C.A."/>
        </authorList>
    </citation>
    <scope>NUCLEOTIDE SEQUENCE [LARGE SCALE GENOMIC DNA]</scope>
    <source>
        <strain evidence="3">ATCC MYA-3404 / T1</strain>
    </source>
</reference>
<keyword evidence="3" id="KW-1185">Reference proteome</keyword>
<dbReference type="KEGG" id="ctp:CTRG_05217"/>
<gene>
    <name evidence="2" type="ORF">CTRG_05217</name>
</gene>
<evidence type="ECO:0000313" key="2">
    <source>
        <dbReference type="EMBL" id="EER31487.1"/>
    </source>
</evidence>
<name>C5MGM4_CANTT</name>